<dbReference type="OrthoDB" id="10264738at2759"/>
<dbReference type="SMART" id="SM00332">
    <property type="entry name" value="PP2Cc"/>
    <property type="match status" value="1"/>
</dbReference>
<evidence type="ECO:0000313" key="3">
    <source>
        <dbReference type="Proteomes" id="UP000186922"/>
    </source>
</evidence>
<dbReference type="Proteomes" id="UP000186922">
    <property type="component" value="Unassembled WGS sequence"/>
</dbReference>
<organism evidence="2 3">
    <name type="scientific">Ramazzottius varieornatus</name>
    <name type="common">Water bear</name>
    <name type="synonym">Tardigrade</name>
    <dbReference type="NCBI Taxonomy" id="947166"/>
    <lineage>
        <taxon>Eukaryota</taxon>
        <taxon>Metazoa</taxon>
        <taxon>Ecdysozoa</taxon>
        <taxon>Tardigrada</taxon>
        <taxon>Eutardigrada</taxon>
        <taxon>Parachela</taxon>
        <taxon>Hypsibioidea</taxon>
        <taxon>Ramazzottiidae</taxon>
        <taxon>Ramazzottius</taxon>
    </lineage>
</organism>
<dbReference type="PANTHER" id="PTHR47992">
    <property type="entry name" value="PROTEIN PHOSPHATASE"/>
    <property type="match status" value="1"/>
</dbReference>
<proteinExistence type="predicted"/>
<dbReference type="CDD" id="cd00143">
    <property type="entry name" value="PP2Cc"/>
    <property type="match status" value="1"/>
</dbReference>
<accession>A0A1D1UH92</accession>
<comment type="caution">
    <text evidence="2">The sequence shown here is derived from an EMBL/GenBank/DDBJ whole genome shotgun (WGS) entry which is preliminary data.</text>
</comment>
<dbReference type="GO" id="GO:0004722">
    <property type="term" value="F:protein serine/threonine phosphatase activity"/>
    <property type="evidence" value="ECO:0007669"/>
    <property type="project" value="InterPro"/>
</dbReference>
<dbReference type="Gene3D" id="3.60.40.10">
    <property type="entry name" value="PPM-type phosphatase domain"/>
    <property type="match status" value="1"/>
</dbReference>
<dbReference type="FunFam" id="3.60.40.10:FF:000077">
    <property type="entry name" value="Protein phosphatase 1A"/>
    <property type="match status" value="1"/>
</dbReference>
<dbReference type="EMBL" id="BDGG01000001">
    <property type="protein sequence ID" value="GAU88821.1"/>
    <property type="molecule type" value="Genomic_DNA"/>
</dbReference>
<protein>
    <recommendedName>
        <fullName evidence="1">PPM-type phosphatase domain-containing protein</fullName>
    </recommendedName>
</protein>
<dbReference type="InterPro" id="IPR001932">
    <property type="entry name" value="PPM-type_phosphatase-like_dom"/>
</dbReference>
<evidence type="ECO:0000313" key="2">
    <source>
        <dbReference type="EMBL" id="GAU88821.1"/>
    </source>
</evidence>
<gene>
    <name evidence="2" type="primary">RvY_01450</name>
    <name evidence="2" type="synonym">RvY_01450.1</name>
    <name evidence="2" type="ORF">RvY_01450-1</name>
</gene>
<sequence>MRRLPGVVSGEERSGSTVVSVLIGPDTVYFSNLGDSRGIAVSNASLMVVTEDHKPFRADEQKRISLAGGTVSMQRINGNLAVSRALGDYDYKNRLDRGPFEQLVSPEPDLYPLARRPEDEFIVLACDGVWDVITNDELYRFVRYQLTLTNNLEQICATLLDTCLGRGSRDNISVAVILYPGAPNPSEEAKTLERQLDYNIERAVCGIYFKFILCFKTYTRLPSLVMRCVIV</sequence>
<dbReference type="PROSITE" id="PS51746">
    <property type="entry name" value="PPM_2"/>
    <property type="match status" value="1"/>
</dbReference>
<dbReference type="STRING" id="947166.A0A1D1UH92"/>
<dbReference type="Pfam" id="PF00481">
    <property type="entry name" value="PP2C"/>
    <property type="match status" value="1"/>
</dbReference>
<feature type="domain" description="PPM-type phosphatase" evidence="1">
    <location>
        <begin position="1"/>
        <end position="179"/>
    </location>
</feature>
<dbReference type="InterPro" id="IPR015655">
    <property type="entry name" value="PP2C"/>
</dbReference>
<reference evidence="2 3" key="1">
    <citation type="journal article" date="2016" name="Nat. Commun.">
        <title>Extremotolerant tardigrade genome and improved radiotolerance of human cultured cells by tardigrade-unique protein.</title>
        <authorList>
            <person name="Hashimoto T."/>
            <person name="Horikawa D.D."/>
            <person name="Saito Y."/>
            <person name="Kuwahara H."/>
            <person name="Kozuka-Hata H."/>
            <person name="Shin-I T."/>
            <person name="Minakuchi Y."/>
            <person name="Ohishi K."/>
            <person name="Motoyama A."/>
            <person name="Aizu T."/>
            <person name="Enomoto A."/>
            <person name="Kondo K."/>
            <person name="Tanaka S."/>
            <person name="Hara Y."/>
            <person name="Koshikawa S."/>
            <person name="Sagara H."/>
            <person name="Miura T."/>
            <person name="Yokobori S."/>
            <person name="Miyagawa K."/>
            <person name="Suzuki Y."/>
            <person name="Kubo T."/>
            <person name="Oyama M."/>
            <person name="Kohara Y."/>
            <person name="Fujiyama A."/>
            <person name="Arakawa K."/>
            <person name="Katayama T."/>
            <person name="Toyoda A."/>
            <person name="Kunieda T."/>
        </authorList>
    </citation>
    <scope>NUCLEOTIDE SEQUENCE [LARGE SCALE GENOMIC DNA]</scope>
    <source>
        <strain evidence="2 3">YOKOZUNA-1</strain>
    </source>
</reference>
<name>A0A1D1UH92_RAMVA</name>
<keyword evidence="3" id="KW-1185">Reference proteome</keyword>
<evidence type="ECO:0000259" key="1">
    <source>
        <dbReference type="PROSITE" id="PS51746"/>
    </source>
</evidence>
<dbReference type="AlphaFoldDB" id="A0A1D1UH92"/>
<dbReference type="SUPFAM" id="SSF81606">
    <property type="entry name" value="PP2C-like"/>
    <property type="match status" value="1"/>
</dbReference>
<dbReference type="InterPro" id="IPR036457">
    <property type="entry name" value="PPM-type-like_dom_sf"/>
</dbReference>